<feature type="domain" description="DUF4218" evidence="1">
    <location>
        <begin position="47"/>
        <end position="78"/>
    </location>
</feature>
<reference evidence="2 3" key="1">
    <citation type="submission" date="2024-02" db="EMBL/GenBank/DDBJ databases">
        <title>de novo genome assembly of Solanum bulbocastanum strain 11H21.</title>
        <authorList>
            <person name="Hosaka A.J."/>
        </authorList>
    </citation>
    <scope>NUCLEOTIDE SEQUENCE [LARGE SCALE GENOMIC DNA]</scope>
    <source>
        <tissue evidence="2">Young leaves</tissue>
    </source>
</reference>
<keyword evidence="3" id="KW-1185">Reference proteome</keyword>
<dbReference type="Pfam" id="PF13960">
    <property type="entry name" value="DUF4218"/>
    <property type="match status" value="1"/>
</dbReference>
<dbReference type="Proteomes" id="UP001371456">
    <property type="component" value="Unassembled WGS sequence"/>
</dbReference>
<dbReference type="InterPro" id="IPR025452">
    <property type="entry name" value="DUF4218"/>
</dbReference>
<comment type="caution">
    <text evidence="2">The sequence shown here is derived from an EMBL/GenBank/DDBJ whole genome shotgun (WGS) entry which is preliminary data.</text>
</comment>
<proteinExistence type="predicted"/>
<organism evidence="2 3">
    <name type="scientific">Solanum bulbocastanum</name>
    <name type="common">Wild potato</name>
    <dbReference type="NCBI Taxonomy" id="147425"/>
    <lineage>
        <taxon>Eukaryota</taxon>
        <taxon>Viridiplantae</taxon>
        <taxon>Streptophyta</taxon>
        <taxon>Embryophyta</taxon>
        <taxon>Tracheophyta</taxon>
        <taxon>Spermatophyta</taxon>
        <taxon>Magnoliopsida</taxon>
        <taxon>eudicotyledons</taxon>
        <taxon>Gunneridae</taxon>
        <taxon>Pentapetalae</taxon>
        <taxon>asterids</taxon>
        <taxon>lamiids</taxon>
        <taxon>Solanales</taxon>
        <taxon>Solanaceae</taxon>
        <taxon>Solanoideae</taxon>
        <taxon>Solaneae</taxon>
        <taxon>Solanum</taxon>
    </lineage>
</organism>
<evidence type="ECO:0000313" key="3">
    <source>
        <dbReference type="Proteomes" id="UP001371456"/>
    </source>
</evidence>
<dbReference type="AlphaFoldDB" id="A0AAN8Y073"/>
<dbReference type="PANTHER" id="PTHR48451:SF1">
    <property type="entry name" value="DUF4218 DOMAIN-CONTAINING PROTEIN"/>
    <property type="match status" value="1"/>
</dbReference>
<accession>A0AAN8Y073</accession>
<dbReference type="PANTHER" id="PTHR48451">
    <property type="entry name" value="DUF4218 DOMAIN-CONTAINING PROTEIN"/>
    <property type="match status" value="1"/>
</dbReference>
<dbReference type="EMBL" id="JBANQN010000012">
    <property type="protein sequence ID" value="KAK6773982.1"/>
    <property type="molecule type" value="Genomic_DNA"/>
</dbReference>
<evidence type="ECO:0000259" key="1">
    <source>
        <dbReference type="Pfam" id="PF13960"/>
    </source>
</evidence>
<gene>
    <name evidence="2" type="ORF">RDI58_029221</name>
</gene>
<name>A0AAN8Y073_SOLBU</name>
<protein>
    <recommendedName>
        <fullName evidence="1">DUF4218 domain-containing protein</fullName>
    </recommendedName>
</protein>
<sequence length="222" mass="25684">MSTKTSTLMTWHKYERLDVGIMRHPADSMAWKSFDEIHPSFAVDPRSIAEGYIAIECMTLCSRYLHRIDKKFNKLERNYDGGLKKCNGGLSIFCQSGKTIGAKTPYELEADELEQAHIYILKNCDEVLPYLEEFAQTHENGRHLSDAEWKKQFIEWFKDRVAQLYKGDDSRMMEDLLSLSCGPTKYSTHSDGYVINGYRFHVEDYDKKLRTQNCGVVVLGSR</sequence>
<evidence type="ECO:0000313" key="2">
    <source>
        <dbReference type="EMBL" id="KAK6773982.1"/>
    </source>
</evidence>